<dbReference type="GO" id="GO:0004038">
    <property type="term" value="F:allantoinase activity"/>
    <property type="evidence" value="ECO:0007669"/>
    <property type="project" value="UniProtKB-EC"/>
</dbReference>
<dbReference type="InterPro" id="IPR006680">
    <property type="entry name" value="Amidohydro-rel"/>
</dbReference>
<accession>A0A4Q5IWD4</accession>
<dbReference type="Gene3D" id="3.20.20.140">
    <property type="entry name" value="Metal-dependent hydrolases"/>
    <property type="match status" value="1"/>
</dbReference>
<dbReference type="Proteomes" id="UP000291189">
    <property type="component" value="Unassembled WGS sequence"/>
</dbReference>
<dbReference type="GO" id="GO:0005737">
    <property type="term" value="C:cytoplasm"/>
    <property type="evidence" value="ECO:0007669"/>
    <property type="project" value="TreeGrafter"/>
</dbReference>
<keyword evidence="8 11" id="KW-0378">Hydrolase</keyword>
<evidence type="ECO:0000256" key="6">
    <source>
        <dbReference type="ARBA" id="ARBA00022631"/>
    </source>
</evidence>
<feature type="domain" description="Amidohydrolase-related" evidence="10">
    <location>
        <begin position="55"/>
        <end position="429"/>
    </location>
</feature>
<keyword evidence="12" id="KW-1185">Reference proteome</keyword>
<sequence>MATTYDLVIEAPRAVVDGREDACVVVVRDGRVVGVERFGATVAAAETVRLDDDAVLLPGLVDTHVHCNDPGRTDWEGFAHATRAAAAGGVTTLVDMPLNSVPPTVDPEALAAKRDAAHGRCYVDVAFWGGAVPGNTAHLRSLWDAGVLGFKAFLVDSGVEEFPALDEAGLRRAAETVASFGGLLLVHAEDPDAVLPAPAGDDYAWFAASRPPVAEVEAVRAVVAASRATGCRMHVVHLAAAAALPVVRSAHDAGVPVTAETCPHYLALTAADAPAGDGAFKCCPPLRDATNRDGLWDGLRDGTLGLVVSDHSPCPAELKATGPGGLADAWGGISSLQLGLAVTWTGARQRDLTLADVARWMATAPADRAGLGRKGRIAEGADADLCVLAPEETFVVDPHELQHRHPVTPYAGRTLAGVVRQTWLAGRPVDLEAPPRGRLLRRGGTP</sequence>
<evidence type="ECO:0000256" key="8">
    <source>
        <dbReference type="ARBA" id="ARBA00022801"/>
    </source>
</evidence>
<dbReference type="PANTHER" id="PTHR43668">
    <property type="entry name" value="ALLANTOINASE"/>
    <property type="match status" value="1"/>
</dbReference>
<evidence type="ECO:0000256" key="1">
    <source>
        <dbReference type="ARBA" id="ARBA00001947"/>
    </source>
</evidence>
<comment type="cofactor">
    <cofactor evidence="1">
        <name>Zn(2+)</name>
        <dbReference type="ChEBI" id="CHEBI:29105"/>
    </cofactor>
</comment>
<dbReference type="GO" id="GO:0006145">
    <property type="term" value="P:purine nucleobase catabolic process"/>
    <property type="evidence" value="ECO:0007669"/>
    <property type="project" value="TreeGrafter"/>
</dbReference>
<evidence type="ECO:0000256" key="9">
    <source>
        <dbReference type="ARBA" id="ARBA00022833"/>
    </source>
</evidence>
<dbReference type="GO" id="GO:0008270">
    <property type="term" value="F:zinc ion binding"/>
    <property type="evidence" value="ECO:0007669"/>
    <property type="project" value="InterPro"/>
</dbReference>
<organism evidence="11 12">
    <name type="scientific">Nocardioides iriomotensis</name>
    <dbReference type="NCBI Taxonomy" id="715784"/>
    <lineage>
        <taxon>Bacteria</taxon>
        <taxon>Bacillati</taxon>
        <taxon>Actinomycetota</taxon>
        <taxon>Actinomycetes</taxon>
        <taxon>Propionibacteriales</taxon>
        <taxon>Nocardioidaceae</taxon>
        <taxon>Nocardioides</taxon>
    </lineage>
</organism>
<keyword evidence="7" id="KW-0479">Metal-binding</keyword>
<dbReference type="SUPFAM" id="SSF51556">
    <property type="entry name" value="Metallo-dependent hydrolases"/>
    <property type="match status" value="1"/>
</dbReference>
<comment type="similarity">
    <text evidence="3">Belongs to the metallo-dependent hydrolases superfamily. Allantoinase family.</text>
</comment>
<dbReference type="NCBIfam" id="TIGR03178">
    <property type="entry name" value="allantoinase"/>
    <property type="match status" value="1"/>
</dbReference>
<protein>
    <recommendedName>
        <fullName evidence="5">allantoinase</fullName>
        <ecNumber evidence="5">3.5.2.5</ecNumber>
    </recommendedName>
</protein>
<evidence type="ECO:0000313" key="11">
    <source>
        <dbReference type="EMBL" id="RYU09448.1"/>
    </source>
</evidence>
<dbReference type="FunFam" id="3.20.20.140:FF:000032">
    <property type="entry name" value="Allantoinase Dal1"/>
    <property type="match status" value="1"/>
</dbReference>
<evidence type="ECO:0000256" key="4">
    <source>
        <dbReference type="ARBA" id="ARBA00011881"/>
    </source>
</evidence>
<dbReference type="InterPro" id="IPR032466">
    <property type="entry name" value="Metal_Hydrolase"/>
</dbReference>
<evidence type="ECO:0000256" key="2">
    <source>
        <dbReference type="ARBA" id="ARBA00004968"/>
    </source>
</evidence>
<dbReference type="GO" id="GO:0050897">
    <property type="term" value="F:cobalt ion binding"/>
    <property type="evidence" value="ECO:0007669"/>
    <property type="project" value="InterPro"/>
</dbReference>
<dbReference type="InterPro" id="IPR017593">
    <property type="entry name" value="Allantoinase"/>
</dbReference>
<dbReference type="OrthoDB" id="9803027at2"/>
<dbReference type="InterPro" id="IPR050138">
    <property type="entry name" value="DHOase/Allantoinase_Hydrolase"/>
</dbReference>
<evidence type="ECO:0000256" key="3">
    <source>
        <dbReference type="ARBA" id="ARBA00010368"/>
    </source>
</evidence>
<dbReference type="PANTHER" id="PTHR43668:SF2">
    <property type="entry name" value="ALLANTOINASE"/>
    <property type="match status" value="1"/>
</dbReference>
<keyword evidence="6" id="KW-0659">Purine metabolism</keyword>
<dbReference type="EMBL" id="SDPU01000035">
    <property type="protein sequence ID" value="RYU09448.1"/>
    <property type="molecule type" value="Genomic_DNA"/>
</dbReference>
<comment type="caution">
    <text evidence="11">The sequence shown here is derived from an EMBL/GenBank/DDBJ whole genome shotgun (WGS) entry which is preliminary data.</text>
</comment>
<dbReference type="AlphaFoldDB" id="A0A4Q5IWD4"/>
<dbReference type="RefSeq" id="WP_129989213.1">
    <property type="nucleotide sequence ID" value="NZ_SDPU01000035.1"/>
</dbReference>
<dbReference type="GO" id="GO:0000256">
    <property type="term" value="P:allantoin catabolic process"/>
    <property type="evidence" value="ECO:0007669"/>
    <property type="project" value="InterPro"/>
</dbReference>
<keyword evidence="9" id="KW-0862">Zinc</keyword>
<proteinExistence type="inferred from homology"/>
<dbReference type="EC" id="3.5.2.5" evidence="5"/>
<evidence type="ECO:0000259" key="10">
    <source>
        <dbReference type="Pfam" id="PF01979"/>
    </source>
</evidence>
<comment type="subunit">
    <text evidence="4">Homotetramer.</text>
</comment>
<evidence type="ECO:0000256" key="7">
    <source>
        <dbReference type="ARBA" id="ARBA00022723"/>
    </source>
</evidence>
<reference evidence="11 12" key="1">
    <citation type="submission" date="2019-01" db="EMBL/GenBank/DDBJ databases">
        <title>Nocardioides guangzhouensis sp. nov., an actinobacterium isolated from soil.</title>
        <authorList>
            <person name="Fu Y."/>
            <person name="Cai Y."/>
            <person name="Lin Z."/>
            <person name="Chen P."/>
        </authorList>
    </citation>
    <scope>NUCLEOTIDE SEQUENCE [LARGE SCALE GENOMIC DNA]</scope>
    <source>
        <strain evidence="11 12">NBRC 105384</strain>
    </source>
</reference>
<comment type="pathway">
    <text evidence="2">Nitrogen metabolism; (S)-allantoin degradation; allantoate from (S)-allantoin: step 1/1.</text>
</comment>
<name>A0A4Q5IWD4_9ACTN</name>
<dbReference type="SUPFAM" id="SSF51338">
    <property type="entry name" value="Composite domain of metallo-dependent hydrolases"/>
    <property type="match status" value="1"/>
</dbReference>
<evidence type="ECO:0000313" key="12">
    <source>
        <dbReference type="Proteomes" id="UP000291189"/>
    </source>
</evidence>
<evidence type="ECO:0000256" key="5">
    <source>
        <dbReference type="ARBA" id="ARBA00012863"/>
    </source>
</evidence>
<gene>
    <name evidence="11" type="primary">allB</name>
    <name evidence="11" type="ORF">ETU37_20525</name>
</gene>
<dbReference type="InterPro" id="IPR011059">
    <property type="entry name" value="Metal-dep_hydrolase_composite"/>
</dbReference>
<dbReference type="Pfam" id="PF01979">
    <property type="entry name" value="Amidohydro_1"/>
    <property type="match status" value="1"/>
</dbReference>